<dbReference type="PANTHER" id="PTHR35317">
    <property type="entry name" value="OS04G0629600 PROTEIN"/>
    <property type="match status" value="1"/>
</dbReference>
<dbReference type="EMBL" id="CM001880">
    <property type="protein sequence ID" value="EOX98925.1"/>
    <property type="molecule type" value="Genomic_DNA"/>
</dbReference>
<sequence>MASSSFMLQAPPIFDGDNYLIWFVKMKAYLGAFGLWDVVETGGEPPALPANPTIAQINQHNEEVAKPYKALSYIHSAVTDAIFTRIMTCETPKEASDKLKEEFQGSERTRQRQILNLMREFEVLKMKDNEPVKEYIDKLVLIVNQVRLLGGDMPEKRLIEKVLVSIPERFESIISFLGWSKDLSKLTLTEVVDALQASEYRRAIRLDVITENALHAKEEGQETRNSLQALKQGCSSFRESRGSMT</sequence>
<dbReference type="Proteomes" id="UP000026915">
    <property type="component" value="Chromosome 2"/>
</dbReference>
<dbReference type="Pfam" id="PF14223">
    <property type="entry name" value="Retrotran_gag_2"/>
    <property type="match status" value="1"/>
</dbReference>
<dbReference type="HOGENOM" id="CLU_021137_2_1_1"/>
<reference evidence="1 2" key="1">
    <citation type="journal article" date="2013" name="Genome Biol.">
        <title>The genome sequence of the most widely cultivated cacao type and its use to identify candidate genes regulating pod color.</title>
        <authorList>
            <person name="Motamayor J.C."/>
            <person name="Mockaitis K."/>
            <person name="Schmutz J."/>
            <person name="Haiminen N."/>
            <person name="Iii D.L."/>
            <person name="Cornejo O."/>
            <person name="Findley S.D."/>
            <person name="Zheng P."/>
            <person name="Utro F."/>
            <person name="Royaert S."/>
            <person name="Saski C."/>
            <person name="Jenkins J."/>
            <person name="Podicheti R."/>
            <person name="Zhao M."/>
            <person name="Scheffler B.E."/>
            <person name="Stack J.C."/>
            <person name="Feltus F.A."/>
            <person name="Mustiga G.M."/>
            <person name="Amores F."/>
            <person name="Phillips W."/>
            <person name="Marelli J.P."/>
            <person name="May G.D."/>
            <person name="Shapiro H."/>
            <person name="Ma J."/>
            <person name="Bustamante C.D."/>
            <person name="Schnell R.J."/>
            <person name="Main D."/>
            <person name="Gilbert D."/>
            <person name="Parida L."/>
            <person name="Kuhn D.N."/>
        </authorList>
    </citation>
    <scope>NUCLEOTIDE SEQUENCE [LARGE SCALE GENOMIC DNA]</scope>
    <source>
        <strain evidence="2">cv. Matina 1-6</strain>
    </source>
</reference>
<protein>
    <submittedName>
        <fullName evidence="1">Uncharacterized protein</fullName>
    </submittedName>
</protein>
<keyword evidence="2" id="KW-1185">Reference proteome</keyword>
<dbReference type="eggNOG" id="KOG0017">
    <property type="taxonomic scope" value="Eukaryota"/>
</dbReference>
<proteinExistence type="predicted"/>
<accession>A0A061E1S8</accession>
<name>A0A061E1S8_THECC</name>
<dbReference type="Gramene" id="EOX98925">
    <property type="protein sequence ID" value="EOX98925"/>
    <property type="gene ID" value="TCM_007590"/>
</dbReference>
<evidence type="ECO:0000313" key="2">
    <source>
        <dbReference type="Proteomes" id="UP000026915"/>
    </source>
</evidence>
<dbReference type="InParanoid" id="A0A061E1S8"/>
<gene>
    <name evidence="1" type="ORF">TCM_007590</name>
</gene>
<organism evidence="1 2">
    <name type="scientific">Theobroma cacao</name>
    <name type="common">Cacao</name>
    <name type="synonym">Cocoa</name>
    <dbReference type="NCBI Taxonomy" id="3641"/>
    <lineage>
        <taxon>Eukaryota</taxon>
        <taxon>Viridiplantae</taxon>
        <taxon>Streptophyta</taxon>
        <taxon>Embryophyta</taxon>
        <taxon>Tracheophyta</taxon>
        <taxon>Spermatophyta</taxon>
        <taxon>Magnoliopsida</taxon>
        <taxon>eudicotyledons</taxon>
        <taxon>Gunneridae</taxon>
        <taxon>Pentapetalae</taxon>
        <taxon>rosids</taxon>
        <taxon>malvids</taxon>
        <taxon>Malvales</taxon>
        <taxon>Malvaceae</taxon>
        <taxon>Byttnerioideae</taxon>
        <taxon>Theobroma</taxon>
    </lineage>
</organism>
<dbReference type="AlphaFoldDB" id="A0A061E1S8"/>
<evidence type="ECO:0000313" key="1">
    <source>
        <dbReference type="EMBL" id="EOX98925.1"/>
    </source>
</evidence>
<dbReference type="PANTHER" id="PTHR35317:SF31">
    <property type="entry name" value="DUF4219 DOMAIN-CONTAINING PROTEIN"/>
    <property type="match status" value="1"/>
</dbReference>
<dbReference type="OMA" id="INQHNEE"/>